<evidence type="ECO:0000313" key="1">
    <source>
        <dbReference type="EMBL" id="CAD5119183.1"/>
    </source>
</evidence>
<dbReference type="AlphaFoldDB" id="A0A7I8VUQ9"/>
<evidence type="ECO:0000313" key="2">
    <source>
        <dbReference type="Proteomes" id="UP000549394"/>
    </source>
</evidence>
<dbReference type="EMBL" id="CAJFCJ010000009">
    <property type="protein sequence ID" value="CAD5119183.1"/>
    <property type="molecule type" value="Genomic_DNA"/>
</dbReference>
<proteinExistence type="predicted"/>
<organism evidence="1 2">
    <name type="scientific">Dimorphilus gyrociliatus</name>
    <dbReference type="NCBI Taxonomy" id="2664684"/>
    <lineage>
        <taxon>Eukaryota</taxon>
        <taxon>Metazoa</taxon>
        <taxon>Spiralia</taxon>
        <taxon>Lophotrochozoa</taxon>
        <taxon>Annelida</taxon>
        <taxon>Polychaeta</taxon>
        <taxon>Polychaeta incertae sedis</taxon>
        <taxon>Dinophilidae</taxon>
        <taxon>Dimorphilus</taxon>
    </lineage>
</organism>
<accession>A0A7I8VUQ9</accession>
<dbReference type="Proteomes" id="UP000549394">
    <property type="component" value="Unassembled WGS sequence"/>
</dbReference>
<comment type="caution">
    <text evidence="1">The sequence shown here is derived from an EMBL/GenBank/DDBJ whole genome shotgun (WGS) entry which is preliminary data.</text>
</comment>
<reference evidence="1 2" key="1">
    <citation type="submission" date="2020-08" db="EMBL/GenBank/DDBJ databases">
        <authorList>
            <person name="Hejnol A."/>
        </authorList>
    </citation>
    <scope>NUCLEOTIDE SEQUENCE [LARGE SCALE GENOMIC DNA]</scope>
</reference>
<sequence length="428" mass="49888">MSRKREEWVDDGTLRDFSIPVLSLEKNDEDINAFTTNLISDEENDFLNSIFSIPRAPEHERLRRRFCTCNTSSVRIKYGEEYPYVRNERRNNQINNRKSLKEYSTTIDFQDFKKNSSSSSSSSFSSSSNTSIKKIFSTTTLAVQTDPLISCSASTQTDSFDDYPGNFSYERQFEKYEIPSLNTMSIFKASQNPQYINWLQKSQVSKYIGVKELATVTKQEENLLHLLAAANEKENNVLHKFLYVLLEIIKSHPYFVWHENRSGQTPSDIAFSKNNVQIFQWIQESGGHFRINEIINTGDKKLDMLRIILKDVKYLPEQILIQAIKAHMEFKNCGKTILFLFSEFQLNLQFIDQTIGKSLLELLLETADLMLIENVFLSLNHKICKEILRLKMNSLLKFVQKQRLFSKTELENLQKIFNYILNQNSKNT</sequence>
<gene>
    <name evidence="1" type="ORF">DGYR_LOCUS7460</name>
</gene>
<name>A0A7I8VUQ9_9ANNE</name>
<protein>
    <submittedName>
        <fullName evidence="1">DgyrCDS7821</fullName>
    </submittedName>
</protein>
<keyword evidence="2" id="KW-1185">Reference proteome</keyword>